<comment type="caution">
    <text evidence="2">The sequence shown here is derived from an EMBL/GenBank/DDBJ whole genome shotgun (WGS) entry which is preliminary data.</text>
</comment>
<name>A0ABS1GIC9_9AQUI</name>
<keyword evidence="1" id="KW-0802">TPR repeat</keyword>
<dbReference type="Gene3D" id="1.25.40.10">
    <property type="entry name" value="Tetratricopeptide repeat domain"/>
    <property type="match status" value="1"/>
</dbReference>
<dbReference type="InterPro" id="IPR011990">
    <property type="entry name" value="TPR-like_helical_dom_sf"/>
</dbReference>
<evidence type="ECO:0000256" key="1">
    <source>
        <dbReference type="PROSITE-ProRule" id="PRU00339"/>
    </source>
</evidence>
<evidence type="ECO:0000313" key="2">
    <source>
        <dbReference type="EMBL" id="MBK3332687.1"/>
    </source>
</evidence>
<feature type="repeat" description="TPR" evidence="1">
    <location>
        <begin position="53"/>
        <end position="86"/>
    </location>
</feature>
<keyword evidence="3" id="KW-1185">Reference proteome</keyword>
<dbReference type="Proteomes" id="UP000772812">
    <property type="component" value="Unassembled WGS sequence"/>
</dbReference>
<dbReference type="SMART" id="SM00028">
    <property type="entry name" value="TPR"/>
    <property type="match status" value="2"/>
</dbReference>
<gene>
    <name evidence="2" type="ORF">GWK41_06365</name>
</gene>
<protein>
    <submittedName>
        <fullName evidence="2">Tetratricopeptide repeat protein</fullName>
    </submittedName>
</protein>
<sequence>MSERIEALKRALEKEPDNPLGLYGLAVELFKEKRYDEAILYLHKYIDVHEDEGAAYRLLAQSYLNIGDVEKAIEYYQKGIEQAKKFNHQSMVEEFSQEIQNLKGML</sequence>
<dbReference type="PROSITE" id="PS50005">
    <property type="entry name" value="TPR"/>
    <property type="match status" value="1"/>
</dbReference>
<dbReference type="InterPro" id="IPR019734">
    <property type="entry name" value="TPR_rpt"/>
</dbReference>
<evidence type="ECO:0000313" key="3">
    <source>
        <dbReference type="Proteomes" id="UP000772812"/>
    </source>
</evidence>
<dbReference type="EMBL" id="JAACYA010000002">
    <property type="protein sequence ID" value="MBK3332687.1"/>
    <property type="molecule type" value="Genomic_DNA"/>
</dbReference>
<reference evidence="2 3" key="1">
    <citation type="journal article" date="2021" name="Syst. Appl. Microbiol.">
        <title>Persephonella atlantica sp. nov.: How to adapt to physico-chemical gradients in high temperature hydrothermal habitats.</title>
        <authorList>
            <person name="Francois D.X."/>
            <person name="Godfroy A."/>
            <person name="Mathien C."/>
            <person name="Aube J."/>
            <person name="Cathalot C."/>
            <person name="Lesongeur F."/>
            <person name="L'Haridon S."/>
            <person name="Philippon X."/>
            <person name="Roussel E.G."/>
        </authorList>
    </citation>
    <scope>NUCLEOTIDE SEQUENCE [LARGE SCALE GENOMIC DNA]</scope>
    <source>
        <strain evidence="2 3">MO1340</strain>
    </source>
</reference>
<organism evidence="2 3">
    <name type="scientific">Persephonella atlantica</name>
    <dbReference type="NCBI Taxonomy" id="2699429"/>
    <lineage>
        <taxon>Bacteria</taxon>
        <taxon>Pseudomonadati</taxon>
        <taxon>Aquificota</taxon>
        <taxon>Aquificia</taxon>
        <taxon>Aquificales</taxon>
        <taxon>Hydrogenothermaceae</taxon>
        <taxon>Persephonella</taxon>
    </lineage>
</organism>
<dbReference type="SUPFAM" id="SSF48452">
    <property type="entry name" value="TPR-like"/>
    <property type="match status" value="1"/>
</dbReference>
<proteinExistence type="predicted"/>
<dbReference type="Pfam" id="PF14559">
    <property type="entry name" value="TPR_19"/>
    <property type="match status" value="1"/>
</dbReference>
<accession>A0ABS1GIC9</accession>